<reference evidence="2 3" key="1">
    <citation type="submission" date="2019-05" db="EMBL/GenBank/DDBJ databases">
        <title>Another draft genome of Portunus trituberculatus and its Hox gene families provides insights of decapod evolution.</title>
        <authorList>
            <person name="Jeong J.-H."/>
            <person name="Song I."/>
            <person name="Kim S."/>
            <person name="Choi T."/>
            <person name="Kim D."/>
            <person name="Ryu S."/>
            <person name="Kim W."/>
        </authorList>
    </citation>
    <scope>NUCLEOTIDE SEQUENCE [LARGE SCALE GENOMIC DNA]</scope>
    <source>
        <tissue evidence="2">Muscle</tissue>
    </source>
</reference>
<feature type="region of interest" description="Disordered" evidence="1">
    <location>
        <begin position="30"/>
        <end position="74"/>
    </location>
</feature>
<sequence length="74" mass="8339">MHCRDAQNMYENVRRVRNYDGGRGEACVQVGRGPAKGKKNEKIKNKAHLSAGSLKRGKASAKIREQMPRYLPLN</sequence>
<keyword evidence="3" id="KW-1185">Reference proteome</keyword>
<evidence type="ECO:0000256" key="1">
    <source>
        <dbReference type="SAM" id="MobiDB-lite"/>
    </source>
</evidence>
<comment type="caution">
    <text evidence="2">The sequence shown here is derived from an EMBL/GenBank/DDBJ whole genome shotgun (WGS) entry which is preliminary data.</text>
</comment>
<organism evidence="2 3">
    <name type="scientific">Portunus trituberculatus</name>
    <name type="common">Swimming crab</name>
    <name type="synonym">Neptunus trituberculatus</name>
    <dbReference type="NCBI Taxonomy" id="210409"/>
    <lineage>
        <taxon>Eukaryota</taxon>
        <taxon>Metazoa</taxon>
        <taxon>Ecdysozoa</taxon>
        <taxon>Arthropoda</taxon>
        <taxon>Crustacea</taxon>
        <taxon>Multicrustacea</taxon>
        <taxon>Malacostraca</taxon>
        <taxon>Eumalacostraca</taxon>
        <taxon>Eucarida</taxon>
        <taxon>Decapoda</taxon>
        <taxon>Pleocyemata</taxon>
        <taxon>Brachyura</taxon>
        <taxon>Eubrachyura</taxon>
        <taxon>Portunoidea</taxon>
        <taxon>Portunidae</taxon>
        <taxon>Portuninae</taxon>
        <taxon>Portunus</taxon>
    </lineage>
</organism>
<name>A0A5B7G1I1_PORTR</name>
<proteinExistence type="predicted"/>
<accession>A0A5B7G1I1</accession>
<gene>
    <name evidence="2" type="ORF">E2C01_045259</name>
</gene>
<protein>
    <submittedName>
        <fullName evidence="2">Uncharacterized protein</fullName>
    </submittedName>
</protein>
<evidence type="ECO:0000313" key="2">
    <source>
        <dbReference type="EMBL" id="MPC51415.1"/>
    </source>
</evidence>
<dbReference type="Proteomes" id="UP000324222">
    <property type="component" value="Unassembled WGS sequence"/>
</dbReference>
<dbReference type="EMBL" id="VSRR010010159">
    <property type="protein sequence ID" value="MPC51415.1"/>
    <property type="molecule type" value="Genomic_DNA"/>
</dbReference>
<evidence type="ECO:0000313" key="3">
    <source>
        <dbReference type="Proteomes" id="UP000324222"/>
    </source>
</evidence>
<dbReference type="AlphaFoldDB" id="A0A5B7G1I1"/>